<evidence type="ECO:0000256" key="2">
    <source>
        <dbReference type="ARBA" id="ARBA00022741"/>
    </source>
</evidence>
<dbReference type="PROSITE" id="PS50011">
    <property type="entry name" value="PROTEIN_KINASE_DOM"/>
    <property type="match status" value="1"/>
</dbReference>
<keyword evidence="3 11" id="KW-0418">Kinase</keyword>
<evidence type="ECO:0000256" key="6">
    <source>
        <dbReference type="PROSITE-ProRule" id="PRU10141"/>
    </source>
</evidence>
<evidence type="ECO:0000256" key="8">
    <source>
        <dbReference type="SAM" id="Phobius"/>
    </source>
</evidence>
<evidence type="ECO:0000256" key="3">
    <source>
        <dbReference type="ARBA" id="ARBA00022777"/>
    </source>
</evidence>
<sequence length="552" mass="59005">MSNVQVKVQRFLDLVRRSGLVENSRLQSVLDDDLVGTSEADSKVVAERLIDEGLLTRWQTDKLLEGRHKGFFLGKYKLLSLLGTGGMSSVYLAEHVLMHRRVAIKVLPQNRIADSSYLARFYREAHAAGKLEHPNVVRAYDIDSEGQTHFLVMEYVDGCDLQELVRRKGPLDYEMAADYIAQAAEGLAYAHESGIIHRDIKPANLLVDEKGVVKILDMGLARFSGDDQASLTIAHDENVLGTADYLPPEQALNSHSVDHRADIYSLGGTLYFLLVGHPPFPEGTMAQRLMMHQTQEPSAIQKKRPDVPSDLVSICKQMMAKSVDRRYQSASDVALDLRDWLNRSRGGSGLKGSSGGGPGSQALRRMEEQHGTRAPGDSGLKPGQVKPGSSPKNTVPSDDDSLLSLAPSDSEIGMTGPAGSGSAKAKSDSSKGKKPPSSSGSKPKLKESGSGAKPGSGKLRDSKVKSKSGTKLNSGSGVSKKSPSPKVSPPADGGLDDLLSDLGPAIDAPAPLPSLPARKSQPQVDVTMSILVGLGIGVFVLAIIVAAWIVIT</sequence>
<dbReference type="SUPFAM" id="SSF56112">
    <property type="entry name" value="Protein kinase-like (PK-like)"/>
    <property type="match status" value="1"/>
</dbReference>
<dbReference type="PROSITE" id="PS00108">
    <property type="entry name" value="PROTEIN_KINASE_ST"/>
    <property type="match status" value="1"/>
</dbReference>
<dbReference type="PANTHER" id="PTHR43289:SF6">
    <property type="entry name" value="SERINE_THREONINE-PROTEIN KINASE NEKL-3"/>
    <property type="match status" value="1"/>
</dbReference>
<protein>
    <recommendedName>
        <fullName evidence="5">NEK6-subfamily protein kinase</fullName>
        <ecNumber evidence="5">2.7.11.34</ecNumber>
    </recommendedName>
</protein>
<evidence type="ECO:0000313" key="10">
    <source>
        <dbReference type="EMBL" id="CAK9068215.1"/>
    </source>
</evidence>
<keyword evidence="8" id="KW-0812">Transmembrane</keyword>
<accession>A0ABP0NYK5</accession>
<dbReference type="Gene3D" id="1.10.510.10">
    <property type="entry name" value="Transferase(Phosphotransferase) domain 1"/>
    <property type="match status" value="1"/>
</dbReference>
<proteinExistence type="predicted"/>
<dbReference type="PROSITE" id="PS00107">
    <property type="entry name" value="PROTEIN_KINASE_ATP"/>
    <property type="match status" value="1"/>
</dbReference>
<dbReference type="InterPro" id="IPR011009">
    <property type="entry name" value="Kinase-like_dom_sf"/>
</dbReference>
<feature type="region of interest" description="Disordered" evidence="7">
    <location>
        <begin position="343"/>
        <end position="521"/>
    </location>
</feature>
<evidence type="ECO:0000313" key="11">
    <source>
        <dbReference type="EMBL" id="CAK9068448.1"/>
    </source>
</evidence>
<dbReference type="InterPro" id="IPR000719">
    <property type="entry name" value="Prot_kinase_dom"/>
</dbReference>
<dbReference type="EC" id="2.7.11.34" evidence="5"/>
<keyword evidence="8" id="KW-1133">Transmembrane helix</keyword>
<dbReference type="EMBL" id="CAXAMM010031491">
    <property type="protein sequence ID" value="CAK9068215.1"/>
    <property type="molecule type" value="Genomic_DNA"/>
</dbReference>
<evidence type="ECO:0000256" key="7">
    <source>
        <dbReference type="SAM" id="MobiDB-lite"/>
    </source>
</evidence>
<feature type="domain" description="Protein kinase" evidence="9">
    <location>
        <begin position="76"/>
        <end position="341"/>
    </location>
</feature>
<feature type="compositionally biased region" description="Low complexity" evidence="7">
    <location>
        <begin position="474"/>
        <end position="493"/>
    </location>
</feature>
<keyword evidence="4 6" id="KW-0067">ATP-binding</keyword>
<comment type="caution">
    <text evidence="11">The sequence shown here is derived from an EMBL/GenBank/DDBJ whole genome shotgun (WGS) entry which is preliminary data.</text>
</comment>
<keyword evidence="12" id="KW-1185">Reference proteome</keyword>
<feature type="transmembrane region" description="Helical" evidence="8">
    <location>
        <begin position="528"/>
        <end position="551"/>
    </location>
</feature>
<dbReference type="Pfam" id="PF00069">
    <property type="entry name" value="Pkinase"/>
    <property type="match status" value="1"/>
</dbReference>
<keyword evidence="1" id="KW-0808">Transferase</keyword>
<reference evidence="11 12" key="1">
    <citation type="submission" date="2024-02" db="EMBL/GenBank/DDBJ databases">
        <authorList>
            <person name="Chen Y."/>
            <person name="Shah S."/>
            <person name="Dougan E. K."/>
            <person name="Thang M."/>
            <person name="Chan C."/>
        </authorList>
    </citation>
    <scope>NUCLEOTIDE SEQUENCE [LARGE SCALE GENOMIC DNA]</scope>
</reference>
<evidence type="ECO:0000256" key="1">
    <source>
        <dbReference type="ARBA" id="ARBA00022679"/>
    </source>
</evidence>
<dbReference type="InterPro" id="IPR008271">
    <property type="entry name" value="Ser/Thr_kinase_AS"/>
</dbReference>
<dbReference type="InterPro" id="IPR017441">
    <property type="entry name" value="Protein_kinase_ATP_BS"/>
</dbReference>
<evidence type="ECO:0000256" key="5">
    <source>
        <dbReference type="ARBA" id="ARBA00039067"/>
    </source>
</evidence>
<organism evidence="11 12">
    <name type="scientific">Durusdinium trenchii</name>
    <dbReference type="NCBI Taxonomy" id="1381693"/>
    <lineage>
        <taxon>Eukaryota</taxon>
        <taxon>Sar</taxon>
        <taxon>Alveolata</taxon>
        <taxon>Dinophyceae</taxon>
        <taxon>Suessiales</taxon>
        <taxon>Symbiodiniaceae</taxon>
        <taxon>Durusdinium</taxon>
    </lineage>
</organism>
<dbReference type="SMART" id="SM00220">
    <property type="entry name" value="S_TKc"/>
    <property type="match status" value="1"/>
</dbReference>
<dbReference type="Proteomes" id="UP001642464">
    <property type="component" value="Unassembled WGS sequence"/>
</dbReference>
<name>A0ABP0NYK5_9DINO</name>
<dbReference type="PANTHER" id="PTHR43289">
    <property type="entry name" value="MITOGEN-ACTIVATED PROTEIN KINASE KINASE KINASE 20-RELATED"/>
    <property type="match status" value="1"/>
</dbReference>
<evidence type="ECO:0000256" key="4">
    <source>
        <dbReference type="ARBA" id="ARBA00022840"/>
    </source>
</evidence>
<feature type="compositionally biased region" description="Gly residues" evidence="7">
    <location>
        <begin position="346"/>
        <end position="359"/>
    </location>
</feature>
<keyword evidence="8" id="KW-0472">Membrane</keyword>
<evidence type="ECO:0000259" key="9">
    <source>
        <dbReference type="PROSITE" id="PS50011"/>
    </source>
</evidence>
<keyword evidence="2 6" id="KW-0547">Nucleotide-binding</keyword>
<dbReference type="CDD" id="cd14014">
    <property type="entry name" value="STKc_PknB_like"/>
    <property type="match status" value="1"/>
</dbReference>
<dbReference type="EMBL" id="CAXAMM010031657">
    <property type="protein sequence ID" value="CAK9068448.1"/>
    <property type="molecule type" value="Genomic_DNA"/>
</dbReference>
<gene>
    <name evidence="10" type="ORF">SCF082_LOCUS34395</name>
    <name evidence="11" type="ORF">SCF082_LOCUS34461</name>
</gene>
<feature type="binding site" evidence="6">
    <location>
        <position position="105"/>
    </location>
    <ligand>
        <name>ATP</name>
        <dbReference type="ChEBI" id="CHEBI:30616"/>
    </ligand>
</feature>
<evidence type="ECO:0000313" key="12">
    <source>
        <dbReference type="Proteomes" id="UP001642464"/>
    </source>
</evidence>
<dbReference type="GO" id="GO:0016301">
    <property type="term" value="F:kinase activity"/>
    <property type="evidence" value="ECO:0007669"/>
    <property type="project" value="UniProtKB-KW"/>
</dbReference>
<dbReference type="Gene3D" id="3.30.200.20">
    <property type="entry name" value="Phosphorylase Kinase, domain 1"/>
    <property type="match status" value="1"/>
</dbReference>